<dbReference type="SUPFAM" id="SSF57850">
    <property type="entry name" value="RING/U-box"/>
    <property type="match status" value="1"/>
</dbReference>
<dbReference type="Gene3D" id="3.30.160.60">
    <property type="entry name" value="Classic Zinc Finger"/>
    <property type="match status" value="1"/>
</dbReference>
<dbReference type="InterPro" id="IPR013083">
    <property type="entry name" value="Znf_RING/FYVE/PHD"/>
</dbReference>
<proteinExistence type="predicted"/>
<dbReference type="InParanoid" id="A0A673AQT3"/>
<dbReference type="CDD" id="cd19769">
    <property type="entry name" value="Bbox2_TRIM16-like"/>
    <property type="match status" value="1"/>
</dbReference>
<dbReference type="Gene3D" id="3.30.40.10">
    <property type="entry name" value="Zinc/RING finger domain, C3HC4 (zinc finger)"/>
    <property type="match status" value="1"/>
</dbReference>
<keyword evidence="1" id="KW-0479">Metal-binding</keyword>
<dbReference type="PANTHER" id="PTHR25465:SF5">
    <property type="entry name" value="E3 UBIQUITIN_ISG15 LIGASE TRIM25-RELATED"/>
    <property type="match status" value="1"/>
</dbReference>
<dbReference type="GO" id="GO:0008270">
    <property type="term" value="F:zinc ion binding"/>
    <property type="evidence" value="ECO:0007669"/>
    <property type="project" value="UniProtKB-KW"/>
</dbReference>
<dbReference type="InterPro" id="IPR000315">
    <property type="entry name" value="Znf_B-box"/>
</dbReference>
<feature type="domain" description="B box-type" evidence="6">
    <location>
        <begin position="149"/>
        <end position="189"/>
    </location>
</feature>
<dbReference type="InterPro" id="IPR058030">
    <property type="entry name" value="TRIM8/14/16/25/29/45/65_CC"/>
</dbReference>
<dbReference type="PROSITE" id="PS50119">
    <property type="entry name" value="ZF_BBOX"/>
    <property type="match status" value="1"/>
</dbReference>
<evidence type="ECO:0000259" key="6">
    <source>
        <dbReference type="PROSITE" id="PS50119"/>
    </source>
</evidence>
<dbReference type="PROSITE" id="PS50089">
    <property type="entry name" value="ZF_RING_2"/>
    <property type="match status" value="1"/>
</dbReference>
<dbReference type="Gene3D" id="4.10.830.40">
    <property type="match status" value="1"/>
</dbReference>
<dbReference type="InterPro" id="IPR017907">
    <property type="entry name" value="Znf_RING_CS"/>
</dbReference>
<sequence>MAEAGAHLNPEMSSCLICLDPLVDPVTVPCGHVYCTSCIHTHWDGEDDNKTYSCPQCRQIFTERPVQKKNITFADLMEELKKTGHRTGSGDHIYSEVLDVTCDMCTETRRRAAKSCLQCLVSYCSSHLQPHYDVPQFKRHELIEPTRRLQENICPHHGELMRMFCRTDQQCICYHCPVDEHKGHDTVSAVAERDERQKELEVGQRRIKAWIQEKEKDLKVLQQEVEVTCRSADKTDEYSEEIFTVLMRLVEKRRCNVKELIRSRKETQVNRVKDLQRKLMQEISELRREDAELLKLLLVEDHNQFLQSCASQPNIRKPSHSSGVSLLPLCYFEDVTAAVSELTLQKRGINTGKKSKSYQMCFSHF</sequence>
<dbReference type="Pfam" id="PF25600">
    <property type="entry name" value="TRIM_CC"/>
    <property type="match status" value="1"/>
</dbReference>
<dbReference type="PANTHER" id="PTHR25465">
    <property type="entry name" value="B-BOX DOMAIN CONTAINING"/>
    <property type="match status" value="1"/>
</dbReference>
<dbReference type="InterPro" id="IPR001841">
    <property type="entry name" value="Znf_RING"/>
</dbReference>
<dbReference type="Ensembl" id="ENSSORT00005032910.1">
    <property type="protein sequence ID" value="ENSSORP00005032025.1"/>
    <property type="gene ID" value="ENSSORG00005015210.1"/>
</dbReference>
<reference evidence="7" key="3">
    <citation type="submission" date="2025-09" db="UniProtKB">
        <authorList>
            <consortium name="Ensembl"/>
        </authorList>
    </citation>
    <scope>IDENTIFICATION</scope>
</reference>
<evidence type="ECO:0000256" key="1">
    <source>
        <dbReference type="ARBA" id="ARBA00022723"/>
    </source>
</evidence>
<reference evidence="7" key="1">
    <citation type="submission" date="2019-06" db="EMBL/GenBank/DDBJ databases">
        <authorList>
            <consortium name="Wellcome Sanger Institute Data Sharing"/>
        </authorList>
    </citation>
    <scope>NUCLEOTIDE SEQUENCE [LARGE SCALE GENOMIC DNA]</scope>
</reference>
<evidence type="ECO:0000256" key="3">
    <source>
        <dbReference type="ARBA" id="ARBA00022833"/>
    </source>
</evidence>
<protein>
    <submittedName>
        <fullName evidence="7">Uncharacterized protein</fullName>
    </submittedName>
</protein>
<dbReference type="Proteomes" id="UP000472271">
    <property type="component" value="Chromosome 5"/>
</dbReference>
<organism evidence="7 8">
    <name type="scientific">Sphaeramia orbicularis</name>
    <name type="common">orbiculate cardinalfish</name>
    <dbReference type="NCBI Taxonomy" id="375764"/>
    <lineage>
        <taxon>Eukaryota</taxon>
        <taxon>Metazoa</taxon>
        <taxon>Chordata</taxon>
        <taxon>Craniata</taxon>
        <taxon>Vertebrata</taxon>
        <taxon>Euteleostomi</taxon>
        <taxon>Actinopterygii</taxon>
        <taxon>Neopterygii</taxon>
        <taxon>Teleostei</taxon>
        <taxon>Neoteleostei</taxon>
        <taxon>Acanthomorphata</taxon>
        <taxon>Gobiaria</taxon>
        <taxon>Kurtiformes</taxon>
        <taxon>Apogonoidei</taxon>
        <taxon>Apogonidae</taxon>
        <taxon>Apogoninae</taxon>
        <taxon>Sphaeramia</taxon>
    </lineage>
</organism>
<accession>A0A673AQT3</accession>
<dbReference type="AlphaFoldDB" id="A0A673AQT3"/>
<evidence type="ECO:0000313" key="8">
    <source>
        <dbReference type="Proteomes" id="UP000472271"/>
    </source>
</evidence>
<dbReference type="SMART" id="SM00336">
    <property type="entry name" value="BBOX"/>
    <property type="match status" value="1"/>
</dbReference>
<dbReference type="Pfam" id="PF00643">
    <property type="entry name" value="zf-B_box"/>
    <property type="match status" value="1"/>
</dbReference>
<keyword evidence="2 4" id="KW-0863">Zinc-finger</keyword>
<dbReference type="InterPro" id="IPR051051">
    <property type="entry name" value="E3_ubiq-ligase_TRIM/RNF"/>
</dbReference>
<dbReference type="SUPFAM" id="SSF57845">
    <property type="entry name" value="B-box zinc-binding domain"/>
    <property type="match status" value="1"/>
</dbReference>
<reference evidence="7" key="2">
    <citation type="submission" date="2025-08" db="UniProtKB">
        <authorList>
            <consortium name="Ensembl"/>
        </authorList>
    </citation>
    <scope>IDENTIFICATION</scope>
</reference>
<evidence type="ECO:0000256" key="4">
    <source>
        <dbReference type="PROSITE-ProRule" id="PRU00024"/>
    </source>
</evidence>
<dbReference type="PROSITE" id="PS00518">
    <property type="entry name" value="ZF_RING_1"/>
    <property type="match status" value="1"/>
</dbReference>
<name>A0A673AQT3_9TELE</name>
<dbReference type="Pfam" id="PF15227">
    <property type="entry name" value="zf-C3HC4_4"/>
    <property type="match status" value="1"/>
</dbReference>
<evidence type="ECO:0000256" key="2">
    <source>
        <dbReference type="ARBA" id="ARBA00022771"/>
    </source>
</evidence>
<evidence type="ECO:0000259" key="5">
    <source>
        <dbReference type="PROSITE" id="PS50089"/>
    </source>
</evidence>
<keyword evidence="3" id="KW-0862">Zinc</keyword>
<keyword evidence="8" id="KW-1185">Reference proteome</keyword>
<evidence type="ECO:0000313" key="7">
    <source>
        <dbReference type="Ensembl" id="ENSSORP00005032025.1"/>
    </source>
</evidence>
<feature type="domain" description="RING-type" evidence="5">
    <location>
        <begin position="15"/>
        <end position="58"/>
    </location>
</feature>
<dbReference type="SMART" id="SM00184">
    <property type="entry name" value="RING"/>
    <property type="match status" value="1"/>
</dbReference>